<dbReference type="EMBL" id="JAGWCR010000001">
    <property type="protein sequence ID" value="MBS3647324.1"/>
    <property type="molecule type" value="Genomic_DNA"/>
</dbReference>
<dbReference type="InterPro" id="IPR011094">
    <property type="entry name" value="Uncharacterised_LppY/LpqO"/>
</dbReference>
<evidence type="ECO:0000313" key="3">
    <source>
        <dbReference type="Proteomes" id="UP000680348"/>
    </source>
</evidence>
<sequence length="304" mass="31667">MRANIVAGLAFVASLGVAQPVLAVPDWKAVAGAIERSGTELPGGIYRIGLPRSDLKVTLDGIAIKPALALGSWLAFKPMGDSDSDSVVMGDLVLTQDEVSPVMTVLAANGIEIAGLHNHLLRSQPATMYMHVKGHGDPVTLARAFGQALGKSHTPTGSEIASAAARTGKADEKLDLDTAGIDRELGHKGKANGGVYQVSIPRADLVEDGGMPVPGSMGSAIAINFQPIGDGKAATTGDFVLTAEEVNPVLRALTENGIEVMALHNHMLADQPRLFFMHFWAHDDAGKLAKGLRAALDHVKAGKG</sequence>
<evidence type="ECO:0000256" key="1">
    <source>
        <dbReference type="SAM" id="SignalP"/>
    </source>
</evidence>
<dbReference type="AlphaFoldDB" id="A0A942DV44"/>
<keyword evidence="1" id="KW-0732">Signal</keyword>
<organism evidence="2 3">
    <name type="scientific">Pseudaminobacter soli</name>
    <name type="common">ex Zhang et al. 2022</name>
    <dbReference type="NCBI Taxonomy" id="2831468"/>
    <lineage>
        <taxon>Bacteria</taxon>
        <taxon>Pseudomonadati</taxon>
        <taxon>Pseudomonadota</taxon>
        <taxon>Alphaproteobacteria</taxon>
        <taxon>Hyphomicrobiales</taxon>
        <taxon>Phyllobacteriaceae</taxon>
        <taxon>Pseudaminobacter</taxon>
    </lineage>
</organism>
<feature type="chain" id="PRO_5037605583" evidence="1">
    <location>
        <begin position="24"/>
        <end position="304"/>
    </location>
</feature>
<dbReference type="Proteomes" id="UP000680348">
    <property type="component" value="Unassembled WGS sequence"/>
</dbReference>
<name>A0A942DV44_9HYPH</name>
<dbReference type="Pfam" id="PF07485">
    <property type="entry name" value="DUF1529"/>
    <property type="match status" value="2"/>
</dbReference>
<accession>A0A942DV44</accession>
<proteinExistence type="predicted"/>
<protein>
    <submittedName>
        <fullName evidence="2">DUF1259 domain-containing protein</fullName>
    </submittedName>
</protein>
<gene>
    <name evidence="2" type="ORF">KEU06_01630</name>
</gene>
<keyword evidence="3" id="KW-1185">Reference proteome</keyword>
<feature type="signal peptide" evidence="1">
    <location>
        <begin position="1"/>
        <end position="23"/>
    </location>
</feature>
<reference evidence="2" key="1">
    <citation type="submission" date="2021-04" db="EMBL/GenBank/DDBJ databases">
        <title>Pseudaminobacter soli sp. nov., isolated from paddy soil contaminated by heavy metals.</title>
        <authorList>
            <person name="Zhang K."/>
        </authorList>
    </citation>
    <scope>NUCLEOTIDE SEQUENCE</scope>
    <source>
        <strain evidence="2">19-2017</strain>
    </source>
</reference>
<dbReference type="RefSeq" id="WP_188252873.1">
    <property type="nucleotide sequence ID" value="NZ_JABVCF010000001.1"/>
</dbReference>
<evidence type="ECO:0000313" key="2">
    <source>
        <dbReference type="EMBL" id="MBS3647324.1"/>
    </source>
</evidence>
<comment type="caution">
    <text evidence="2">The sequence shown here is derived from an EMBL/GenBank/DDBJ whole genome shotgun (WGS) entry which is preliminary data.</text>
</comment>